<dbReference type="Proteomes" id="UP000682733">
    <property type="component" value="Unassembled WGS sequence"/>
</dbReference>
<evidence type="ECO:0000313" key="2">
    <source>
        <dbReference type="EMBL" id="CAF1445202.1"/>
    </source>
</evidence>
<reference evidence="3" key="1">
    <citation type="submission" date="2021-02" db="EMBL/GenBank/DDBJ databases">
        <authorList>
            <person name="Nowell W R."/>
        </authorList>
    </citation>
    <scope>NUCLEOTIDE SEQUENCE</scope>
</reference>
<proteinExistence type="predicted"/>
<evidence type="ECO:0000313" key="5">
    <source>
        <dbReference type="EMBL" id="CAF4437979.1"/>
    </source>
</evidence>
<dbReference type="EMBL" id="CAJNOQ010030292">
    <property type="protein sequence ID" value="CAF1573793.1"/>
    <property type="molecule type" value="Genomic_DNA"/>
</dbReference>
<feature type="signal peptide" evidence="1">
    <location>
        <begin position="1"/>
        <end position="22"/>
    </location>
</feature>
<dbReference type="EMBL" id="CAJNOK010029220">
    <property type="protein sequence ID" value="CAF1445202.1"/>
    <property type="molecule type" value="Genomic_DNA"/>
</dbReference>
<comment type="caution">
    <text evidence="3">The sequence shown here is derived from an EMBL/GenBank/DDBJ whole genome shotgun (WGS) entry which is preliminary data.</text>
</comment>
<dbReference type="Proteomes" id="UP000677228">
    <property type="component" value="Unassembled WGS sequence"/>
</dbReference>
<dbReference type="EMBL" id="CAJOBC010096156">
    <property type="protein sequence ID" value="CAF4437979.1"/>
    <property type="molecule type" value="Genomic_DNA"/>
</dbReference>
<dbReference type="EMBL" id="CAJOBA010051037">
    <property type="protein sequence ID" value="CAF4240740.1"/>
    <property type="molecule type" value="Genomic_DNA"/>
</dbReference>
<gene>
    <name evidence="3" type="ORF">GPM918_LOCUS40578</name>
    <name evidence="2" type="ORF">OVA965_LOCUS34600</name>
    <name evidence="5" type="ORF">SRO942_LOCUS41537</name>
    <name evidence="4" type="ORF">TMI583_LOCUS35527</name>
</gene>
<protein>
    <submittedName>
        <fullName evidence="3">Uncharacterized protein</fullName>
    </submittedName>
</protein>
<feature type="chain" id="PRO_5036412536" evidence="1">
    <location>
        <begin position="23"/>
        <end position="155"/>
    </location>
</feature>
<dbReference type="AlphaFoldDB" id="A0A815YR03"/>
<accession>A0A815YR03</accession>
<keyword evidence="6" id="KW-1185">Reference proteome</keyword>
<name>A0A815YR03_9BILA</name>
<dbReference type="Proteomes" id="UP000681722">
    <property type="component" value="Unassembled WGS sequence"/>
</dbReference>
<evidence type="ECO:0000313" key="4">
    <source>
        <dbReference type="EMBL" id="CAF4240740.1"/>
    </source>
</evidence>
<dbReference type="Proteomes" id="UP000663829">
    <property type="component" value="Unassembled WGS sequence"/>
</dbReference>
<evidence type="ECO:0000313" key="3">
    <source>
        <dbReference type="EMBL" id="CAF1573793.1"/>
    </source>
</evidence>
<evidence type="ECO:0000256" key="1">
    <source>
        <dbReference type="SAM" id="SignalP"/>
    </source>
</evidence>
<sequence length="155" mass="16937">MQPVTYSLLLTCLAVILPSCYGISFPNIFNPIQSHVNPVAIEAKVCSAVQNGTSETQLKVLNLYSRVLELVANLQKYSILSQTIGGLQTVIYIQNVENRALLITNCHQFFVGLQQAGDADVQTIAALLPQSQMLINSVKQQVMDMITSEMGPLPT</sequence>
<evidence type="ECO:0000313" key="6">
    <source>
        <dbReference type="Proteomes" id="UP000663829"/>
    </source>
</evidence>
<organism evidence="3 6">
    <name type="scientific">Didymodactylos carnosus</name>
    <dbReference type="NCBI Taxonomy" id="1234261"/>
    <lineage>
        <taxon>Eukaryota</taxon>
        <taxon>Metazoa</taxon>
        <taxon>Spiralia</taxon>
        <taxon>Gnathifera</taxon>
        <taxon>Rotifera</taxon>
        <taxon>Eurotatoria</taxon>
        <taxon>Bdelloidea</taxon>
        <taxon>Philodinida</taxon>
        <taxon>Philodinidae</taxon>
        <taxon>Didymodactylos</taxon>
    </lineage>
</organism>
<keyword evidence="1" id="KW-0732">Signal</keyword>